<comment type="caution">
    <text evidence="4">The sequence shown here is derived from an EMBL/GenBank/DDBJ whole genome shotgun (WGS) entry which is preliminary data.</text>
</comment>
<organism evidence="4 5">
    <name type="scientific">Aliidiomarina sanyensis</name>
    <dbReference type="NCBI Taxonomy" id="1249555"/>
    <lineage>
        <taxon>Bacteria</taxon>
        <taxon>Pseudomonadati</taxon>
        <taxon>Pseudomonadota</taxon>
        <taxon>Gammaproteobacteria</taxon>
        <taxon>Alteromonadales</taxon>
        <taxon>Idiomarinaceae</taxon>
        <taxon>Aliidiomarina</taxon>
    </lineage>
</organism>
<evidence type="ECO:0000313" key="5">
    <source>
        <dbReference type="Proteomes" id="UP000288405"/>
    </source>
</evidence>
<dbReference type="Proteomes" id="UP000288405">
    <property type="component" value="Unassembled WGS sequence"/>
</dbReference>
<sequence>MKTRAKHWLQATGIASLLLVSGALVAPATAQAQAFERDWMFSVNAGRASLDRYDQGSTWDSITDESGTIYGASLSYLLNPNLAVRVGYESSDSFSTQNACPVDAEACTLVAINERGTLRHTSVTLVPEMSLGQQVDLFGIIGVGRTQLSAGPQLSNYSSNDLVYGAGLGYRVNNWIYLSTELQRAGSDYTAARVSLGIRF</sequence>
<dbReference type="AlphaFoldDB" id="A0A432WNW9"/>
<feature type="signal peptide" evidence="2">
    <location>
        <begin position="1"/>
        <end position="32"/>
    </location>
</feature>
<dbReference type="Gene3D" id="2.40.160.20">
    <property type="match status" value="1"/>
</dbReference>
<name>A0A432WNW9_9GAMM</name>
<protein>
    <recommendedName>
        <fullName evidence="3">Outer membrane protein beta-barrel domain-containing protein</fullName>
    </recommendedName>
</protein>
<evidence type="ECO:0000256" key="1">
    <source>
        <dbReference type="ARBA" id="ARBA00022729"/>
    </source>
</evidence>
<keyword evidence="5" id="KW-1185">Reference proteome</keyword>
<dbReference type="InterPro" id="IPR027385">
    <property type="entry name" value="Beta-barrel_OMP"/>
</dbReference>
<reference evidence="4 5" key="1">
    <citation type="journal article" date="2011" name="Front. Microbiol.">
        <title>Genomic signatures of strain selection and enhancement in Bacillus atrophaeus var. globigii, a historical biowarfare simulant.</title>
        <authorList>
            <person name="Gibbons H.S."/>
            <person name="Broomall S.M."/>
            <person name="McNew L.A."/>
            <person name="Daligault H."/>
            <person name="Chapman C."/>
            <person name="Bruce D."/>
            <person name="Karavis M."/>
            <person name="Krepps M."/>
            <person name="McGregor P.A."/>
            <person name="Hong C."/>
            <person name="Park K.H."/>
            <person name="Akmal A."/>
            <person name="Feldman A."/>
            <person name="Lin J.S."/>
            <person name="Chang W.E."/>
            <person name="Higgs B.W."/>
            <person name="Demirev P."/>
            <person name="Lindquist J."/>
            <person name="Liem A."/>
            <person name="Fochler E."/>
            <person name="Read T.D."/>
            <person name="Tapia R."/>
            <person name="Johnson S."/>
            <person name="Bishop-Lilly K.A."/>
            <person name="Detter C."/>
            <person name="Han C."/>
            <person name="Sozhamannan S."/>
            <person name="Rosenzweig C.N."/>
            <person name="Skowronski E.W."/>
        </authorList>
    </citation>
    <scope>NUCLEOTIDE SEQUENCE [LARGE SCALE GENOMIC DNA]</scope>
    <source>
        <strain evidence="4 5">GYP-17</strain>
    </source>
</reference>
<evidence type="ECO:0000313" key="4">
    <source>
        <dbReference type="EMBL" id="RUO35409.1"/>
    </source>
</evidence>
<evidence type="ECO:0000259" key="3">
    <source>
        <dbReference type="Pfam" id="PF13505"/>
    </source>
</evidence>
<dbReference type="InterPro" id="IPR011250">
    <property type="entry name" value="OMP/PagP_B-barrel"/>
</dbReference>
<dbReference type="SUPFAM" id="SSF56925">
    <property type="entry name" value="OMPA-like"/>
    <property type="match status" value="1"/>
</dbReference>
<dbReference type="Pfam" id="PF13505">
    <property type="entry name" value="OMP_b-brl"/>
    <property type="match status" value="1"/>
</dbReference>
<accession>A0A432WNW9</accession>
<evidence type="ECO:0000256" key="2">
    <source>
        <dbReference type="SAM" id="SignalP"/>
    </source>
</evidence>
<dbReference type="EMBL" id="PIPM01000003">
    <property type="protein sequence ID" value="RUO35409.1"/>
    <property type="molecule type" value="Genomic_DNA"/>
</dbReference>
<keyword evidence="1 2" id="KW-0732">Signal</keyword>
<proteinExistence type="predicted"/>
<gene>
    <name evidence="4" type="ORF">CWE11_05200</name>
</gene>
<dbReference type="OrthoDB" id="6400028at2"/>
<feature type="domain" description="Outer membrane protein beta-barrel" evidence="3">
    <location>
        <begin position="22"/>
        <end position="197"/>
    </location>
</feature>
<feature type="chain" id="PRO_5019443261" description="Outer membrane protein beta-barrel domain-containing protein" evidence="2">
    <location>
        <begin position="33"/>
        <end position="200"/>
    </location>
</feature>
<dbReference type="RefSeq" id="WP_126776527.1">
    <property type="nucleotide sequence ID" value="NZ_PIPM01000003.1"/>
</dbReference>